<keyword evidence="14" id="KW-0472">Membrane</keyword>
<dbReference type="Proteomes" id="UP000257200">
    <property type="component" value="Unplaced"/>
</dbReference>
<keyword evidence="7" id="KW-0732">Signal</keyword>
<evidence type="ECO:0000256" key="4">
    <source>
        <dbReference type="ARBA" id="ARBA00004184"/>
    </source>
</evidence>
<dbReference type="GO" id="GO:0051786">
    <property type="term" value="F:all-trans-retinol 13,14-reductase activity"/>
    <property type="evidence" value="ECO:0007669"/>
    <property type="project" value="TreeGrafter"/>
</dbReference>
<keyword evidence="16" id="KW-1185">Reference proteome</keyword>
<dbReference type="InParanoid" id="A0A3Q1EUQ8"/>
<dbReference type="GeneTree" id="ENSGT00390000017613"/>
<reference evidence="15" key="2">
    <citation type="submission" date="2025-09" db="UniProtKB">
        <authorList>
            <consortium name="Ensembl"/>
        </authorList>
    </citation>
    <scope>IDENTIFICATION</scope>
</reference>
<comment type="cofactor">
    <cofactor evidence="3">
        <name>FAD</name>
        <dbReference type="ChEBI" id="CHEBI:57692"/>
    </cofactor>
</comment>
<dbReference type="AlphaFoldDB" id="A0A3Q1EUQ8"/>
<evidence type="ECO:0000256" key="6">
    <source>
        <dbReference type="ARBA" id="ARBA00022630"/>
    </source>
</evidence>
<keyword evidence="12" id="KW-0520">NAD</keyword>
<keyword evidence="6" id="KW-0285">Flavoprotein</keyword>
<evidence type="ECO:0000256" key="5">
    <source>
        <dbReference type="ARBA" id="ARBA00004586"/>
    </source>
</evidence>
<sequence length="134" mass="14985">MSIKSSLLRVEQNYLVNGIPESSGNYSCFCSRLSYTIEYNDAGITNTHYIRVLKGEIYGADHSVVWFCPDPSATVRPQTPLKNLYLTSQDMLVCGFTFTGALTCGSVIPNHNLHLEAIVLAKKTKFMKETLKEE</sequence>
<comment type="cofactor">
    <cofactor evidence="1">
        <name>NAD(+)</name>
        <dbReference type="ChEBI" id="CHEBI:57540"/>
    </cofactor>
</comment>
<keyword evidence="10" id="KW-0521">NADP</keyword>
<evidence type="ECO:0000256" key="9">
    <source>
        <dbReference type="ARBA" id="ARBA00022827"/>
    </source>
</evidence>
<comment type="subcellular location">
    <subcellularLocation>
        <location evidence="4">Endomembrane system</location>
        <topology evidence="4">Peripheral membrane protein</topology>
    </subcellularLocation>
    <subcellularLocation>
        <location evidence="5">Endoplasmic reticulum membrane</location>
    </subcellularLocation>
</comment>
<evidence type="ECO:0000256" key="3">
    <source>
        <dbReference type="ARBA" id="ARBA00001974"/>
    </source>
</evidence>
<organism evidence="15 16">
    <name type="scientific">Acanthochromis polyacanthus</name>
    <name type="common">spiny chromis</name>
    <dbReference type="NCBI Taxonomy" id="80966"/>
    <lineage>
        <taxon>Eukaryota</taxon>
        <taxon>Metazoa</taxon>
        <taxon>Chordata</taxon>
        <taxon>Craniata</taxon>
        <taxon>Vertebrata</taxon>
        <taxon>Euteleostomi</taxon>
        <taxon>Actinopterygii</taxon>
        <taxon>Neopterygii</taxon>
        <taxon>Teleostei</taxon>
        <taxon>Neoteleostei</taxon>
        <taxon>Acanthomorphata</taxon>
        <taxon>Ovalentaria</taxon>
        <taxon>Pomacentridae</taxon>
        <taxon>Acanthochromis</taxon>
    </lineage>
</organism>
<evidence type="ECO:0000256" key="11">
    <source>
        <dbReference type="ARBA" id="ARBA00023002"/>
    </source>
</evidence>
<dbReference type="Ensembl" id="ENSAPOT00000002463.1">
    <property type="protein sequence ID" value="ENSAPOP00000008896.1"/>
    <property type="gene ID" value="ENSAPOG00000011122.1"/>
</dbReference>
<keyword evidence="8" id="KW-0256">Endoplasmic reticulum</keyword>
<keyword evidence="11" id="KW-0560">Oxidoreductase</keyword>
<evidence type="ECO:0000256" key="1">
    <source>
        <dbReference type="ARBA" id="ARBA00001911"/>
    </source>
</evidence>
<comment type="cofactor">
    <cofactor evidence="2">
        <name>NADP(+)</name>
        <dbReference type="ChEBI" id="CHEBI:58349"/>
    </cofactor>
</comment>
<protein>
    <submittedName>
        <fullName evidence="15">Uncharacterized protein</fullName>
    </submittedName>
</protein>
<reference evidence="15" key="1">
    <citation type="submission" date="2025-08" db="UniProtKB">
        <authorList>
            <consortium name="Ensembl"/>
        </authorList>
    </citation>
    <scope>IDENTIFICATION</scope>
</reference>
<evidence type="ECO:0000256" key="12">
    <source>
        <dbReference type="ARBA" id="ARBA00023027"/>
    </source>
</evidence>
<dbReference type="PANTHER" id="PTHR46091:SF1">
    <property type="entry name" value="ALL-TRANS-RETINOL 13,14-REDUCTASE"/>
    <property type="match status" value="1"/>
</dbReference>
<evidence type="ECO:0000256" key="7">
    <source>
        <dbReference type="ARBA" id="ARBA00022729"/>
    </source>
</evidence>
<keyword evidence="13" id="KW-0443">Lipid metabolism</keyword>
<dbReference type="GO" id="GO:0005789">
    <property type="term" value="C:endoplasmic reticulum membrane"/>
    <property type="evidence" value="ECO:0007669"/>
    <property type="project" value="UniProtKB-SubCell"/>
</dbReference>
<evidence type="ECO:0000256" key="10">
    <source>
        <dbReference type="ARBA" id="ARBA00022857"/>
    </source>
</evidence>
<evidence type="ECO:0000256" key="2">
    <source>
        <dbReference type="ARBA" id="ARBA00001937"/>
    </source>
</evidence>
<dbReference type="STRING" id="80966.ENSAPOP00000008896"/>
<dbReference type="InterPro" id="IPR052206">
    <property type="entry name" value="Retinol_saturase"/>
</dbReference>
<dbReference type="PANTHER" id="PTHR46091">
    <property type="entry name" value="BLR7054 PROTEIN"/>
    <property type="match status" value="1"/>
</dbReference>
<proteinExistence type="predicted"/>
<evidence type="ECO:0000313" key="15">
    <source>
        <dbReference type="Ensembl" id="ENSAPOP00000008896.1"/>
    </source>
</evidence>
<evidence type="ECO:0000256" key="8">
    <source>
        <dbReference type="ARBA" id="ARBA00022824"/>
    </source>
</evidence>
<evidence type="ECO:0000256" key="14">
    <source>
        <dbReference type="ARBA" id="ARBA00023136"/>
    </source>
</evidence>
<name>A0A3Q1EUQ8_9TELE</name>
<accession>A0A3Q1EUQ8</accession>
<evidence type="ECO:0000256" key="13">
    <source>
        <dbReference type="ARBA" id="ARBA00023098"/>
    </source>
</evidence>
<keyword evidence="9" id="KW-0274">FAD</keyword>
<evidence type="ECO:0000313" key="16">
    <source>
        <dbReference type="Proteomes" id="UP000257200"/>
    </source>
</evidence>